<comment type="caution">
    <text evidence="7">The sequence shown here is derived from an EMBL/GenBank/DDBJ whole genome shotgun (WGS) entry which is preliminary data.</text>
</comment>
<feature type="domain" description="Transcription elongation factor GreA/GreB N-terminal" evidence="6">
    <location>
        <begin position="6"/>
        <end position="74"/>
    </location>
</feature>
<dbReference type="Pfam" id="PF03449">
    <property type="entry name" value="GreA_GreB_N"/>
    <property type="match status" value="1"/>
</dbReference>
<proteinExistence type="inferred from homology"/>
<gene>
    <name evidence="7" type="ORF">ENK37_09875</name>
</gene>
<dbReference type="PROSITE" id="PS00830">
    <property type="entry name" value="GREAB_2"/>
    <property type="match status" value="1"/>
</dbReference>
<keyword evidence="4" id="KW-0175">Coiled coil</keyword>
<evidence type="ECO:0000259" key="5">
    <source>
        <dbReference type="Pfam" id="PF01272"/>
    </source>
</evidence>
<keyword evidence="3" id="KW-0804">Transcription</keyword>
<dbReference type="GO" id="GO:0003677">
    <property type="term" value="F:DNA binding"/>
    <property type="evidence" value="ECO:0007669"/>
    <property type="project" value="InterPro"/>
</dbReference>
<evidence type="ECO:0000259" key="6">
    <source>
        <dbReference type="Pfam" id="PF03449"/>
    </source>
</evidence>
<evidence type="ECO:0000256" key="1">
    <source>
        <dbReference type="ARBA" id="ARBA00008213"/>
    </source>
</evidence>
<dbReference type="InterPro" id="IPR018151">
    <property type="entry name" value="TF_GreA/GreB_CS"/>
</dbReference>
<dbReference type="GO" id="GO:0006354">
    <property type="term" value="P:DNA-templated transcription elongation"/>
    <property type="evidence" value="ECO:0007669"/>
    <property type="project" value="TreeGrafter"/>
</dbReference>
<dbReference type="PIRSF" id="PIRSF006092">
    <property type="entry name" value="GreA_GreB"/>
    <property type="match status" value="1"/>
</dbReference>
<reference evidence="7" key="1">
    <citation type="journal article" date="2020" name="mSystems">
        <title>Genome- and Community-Level Interaction Insights into Carbon Utilization and Element Cycling Functions of Hydrothermarchaeota in Hydrothermal Sediment.</title>
        <authorList>
            <person name="Zhou Z."/>
            <person name="Liu Y."/>
            <person name="Xu W."/>
            <person name="Pan J."/>
            <person name="Luo Z.H."/>
            <person name="Li M."/>
        </authorList>
    </citation>
    <scope>NUCLEOTIDE SEQUENCE [LARGE SCALE GENOMIC DNA]</scope>
    <source>
        <strain evidence="7">HyVt-570</strain>
    </source>
</reference>
<comment type="similarity">
    <text evidence="1">Belongs to the GreA/GreB family.</text>
</comment>
<dbReference type="SUPFAM" id="SSF46557">
    <property type="entry name" value="GreA transcript cleavage protein, N-terminal domain"/>
    <property type="match status" value="1"/>
</dbReference>
<dbReference type="GO" id="GO:0003746">
    <property type="term" value="F:translation elongation factor activity"/>
    <property type="evidence" value="ECO:0007669"/>
    <property type="project" value="UniProtKB-KW"/>
</dbReference>
<sequence>MAREVKLTKAGYERLQEELAEERKRLEEATRILQEQMESFEDYEDSGLEEAKREKAQIEARVDALEDILQRAVIIESAGGDKVTLGALVVIQDEKTGESLTLQIVAPAEASVLEEPMRVSDESPLGKALLGHKEGDKVRVDTPSGMRRYRILSIGA</sequence>
<keyword evidence="2" id="KW-0805">Transcription regulation</keyword>
<dbReference type="Gene3D" id="1.10.287.180">
    <property type="entry name" value="Transcription elongation factor, GreA/GreB, N-terminal domain"/>
    <property type="match status" value="1"/>
</dbReference>
<dbReference type="InterPro" id="IPR036953">
    <property type="entry name" value="GreA/GreB_C_sf"/>
</dbReference>
<keyword evidence="7" id="KW-0251">Elongation factor</keyword>
<dbReference type="Proteomes" id="UP000885759">
    <property type="component" value="Unassembled WGS sequence"/>
</dbReference>
<dbReference type="EMBL" id="DRPZ01000248">
    <property type="protein sequence ID" value="HGY10337.1"/>
    <property type="molecule type" value="Genomic_DNA"/>
</dbReference>
<dbReference type="GO" id="GO:0032784">
    <property type="term" value="P:regulation of DNA-templated transcription elongation"/>
    <property type="evidence" value="ECO:0007669"/>
    <property type="project" value="InterPro"/>
</dbReference>
<dbReference type="Pfam" id="PF01272">
    <property type="entry name" value="GreA_GreB"/>
    <property type="match status" value="1"/>
</dbReference>
<feature type="domain" description="Transcription elongation factor GreA/GreB C-terminal" evidence="5">
    <location>
        <begin position="81"/>
        <end position="154"/>
    </location>
</feature>
<dbReference type="InterPro" id="IPR022691">
    <property type="entry name" value="Tscrpt_elong_fac_GreA/B_N"/>
</dbReference>
<protein>
    <submittedName>
        <fullName evidence="7">Transcription elongation factor GreA</fullName>
    </submittedName>
</protein>
<dbReference type="Gene3D" id="3.10.50.30">
    <property type="entry name" value="Transcription elongation factor, GreA/GreB, C-terminal domain"/>
    <property type="match status" value="1"/>
</dbReference>
<dbReference type="InterPro" id="IPR036805">
    <property type="entry name" value="Tscrpt_elong_fac_GreA/B_N_sf"/>
</dbReference>
<organism evidence="7">
    <name type="scientific">Oceanithermus profundus</name>
    <dbReference type="NCBI Taxonomy" id="187137"/>
    <lineage>
        <taxon>Bacteria</taxon>
        <taxon>Thermotogati</taxon>
        <taxon>Deinococcota</taxon>
        <taxon>Deinococci</taxon>
        <taxon>Thermales</taxon>
        <taxon>Thermaceae</taxon>
        <taxon>Oceanithermus</taxon>
    </lineage>
</organism>
<dbReference type="PANTHER" id="PTHR30437:SF4">
    <property type="entry name" value="TRANSCRIPTION ELONGATION FACTOR GREA"/>
    <property type="match status" value="1"/>
</dbReference>
<feature type="coiled-coil region" evidence="4">
    <location>
        <begin position="5"/>
        <end position="68"/>
    </location>
</feature>
<dbReference type="AlphaFoldDB" id="A0A7C4ZHY3"/>
<evidence type="ECO:0000256" key="3">
    <source>
        <dbReference type="ARBA" id="ARBA00023163"/>
    </source>
</evidence>
<dbReference type="InterPro" id="IPR001437">
    <property type="entry name" value="Tscrpt_elong_fac_GreA/B_C"/>
</dbReference>
<accession>A0A7C4ZHY3</accession>
<dbReference type="SUPFAM" id="SSF54534">
    <property type="entry name" value="FKBP-like"/>
    <property type="match status" value="1"/>
</dbReference>
<dbReference type="GO" id="GO:0070063">
    <property type="term" value="F:RNA polymerase binding"/>
    <property type="evidence" value="ECO:0007669"/>
    <property type="project" value="InterPro"/>
</dbReference>
<keyword evidence="7" id="KW-0648">Protein biosynthesis</keyword>
<evidence type="ECO:0000313" key="7">
    <source>
        <dbReference type="EMBL" id="HGY10337.1"/>
    </source>
</evidence>
<dbReference type="InterPro" id="IPR023459">
    <property type="entry name" value="Tscrpt_elong_fac_GreA/B_fam"/>
</dbReference>
<evidence type="ECO:0000256" key="2">
    <source>
        <dbReference type="ARBA" id="ARBA00023015"/>
    </source>
</evidence>
<evidence type="ECO:0000256" key="4">
    <source>
        <dbReference type="SAM" id="Coils"/>
    </source>
</evidence>
<dbReference type="PANTHER" id="PTHR30437">
    <property type="entry name" value="TRANSCRIPTION ELONGATION FACTOR GREA"/>
    <property type="match status" value="1"/>
</dbReference>
<name>A0A7C4ZHY3_9DEIN</name>